<evidence type="ECO:0000313" key="19">
    <source>
        <dbReference type="EMBL" id="KAJ7324691.1"/>
    </source>
</evidence>
<evidence type="ECO:0000256" key="9">
    <source>
        <dbReference type="ARBA" id="ARBA00022801"/>
    </source>
</evidence>
<evidence type="ECO:0000256" key="12">
    <source>
        <dbReference type="ARBA" id="ARBA00022848"/>
    </source>
</evidence>
<evidence type="ECO:0000256" key="17">
    <source>
        <dbReference type="SAM" id="MobiDB-lite"/>
    </source>
</evidence>
<evidence type="ECO:0000256" key="13">
    <source>
        <dbReference type="ARBA" id="ARBA00023002"/>
    </source>
</evidence>
<dbReference type="GO" id="GO:0005506">
    <property type="term" value="F:iron ion binding"/>
    <property type="evidence" value="ECO:0007669"/>
    <property type="project" value="InterPro"/>
</dbReference>
<proteinExistence type="inferred from homology"/>
<comment type="cofactor">
    <cofactor evidence="1">
        <name>heme</name>
        <dbReference type="ChEBI" id="CHEBI:30413"/>
    </cofactor>
</comment>
<dbReference type="InterPro" id="IPR002401">
    <property type="entry name" value="Cyt_P450_E_grp-I"/>
</dbReference>
<dbReference type="GO" id="GO:0020037">
    <property type="term" value="F:heme binding"/>
    <property type="evidence" value="ECO:0007669"/>
    <property type="project" value="InterPro"/>
</dbReference>
<dbReference type="PRINTS" id="PR00463">
    <property type="entry name" value="EP450I"/>
</dbReference>
<dbReference type="Proteomes" id="UP001142489">
    <property type="component" value="Unassembled WGS sequence"/>
</dbReference>
<organism evidence="19 20">
    <name type="scientific">Phrynocephalus forsythii</name>
    <dbReference type="NCBI Taxonomy" id="171643"/>
    <lineage>
        <taxon>Eukaryota</taxon>
        <taxon>Metazoa</taxon>
        <taxon>Chordata</taxon>
        <taxon>Craniata</taxon>
        <taxon>Vertebrata</taxon>
        <taxon>Euteleostomi</taxon>
        <taxon>Lepidosauria</taxon>
        <taxon>Squamata</taxon>
        <taxon>Bifurcata</taxon>
        <taxon>Unidentata</taxon>
        <taxon>Episquamata</taxon>
        <taxon>Toxicofera</taxon>
        <taxon>Iguania</taxon>
        <taxon>Acrodonta</taxon>
        <taxon>Agamidae</taxon>
        <taxon>Agaminae</taxon>
        <taxon>Phrynocephalus</taxon>
    </lineage>
</organism>
<dbReference type="PANTHER" id="PTHR24300:SF134">
    <property type="entry name" value="CYTOCHROME P450, FAMILY 2, SUBFAMILY AB, POLYPEPTIDE 2-RELATED"/>
    <property type="match status" value="1"/>
</dbReference>
<evidence type="ECO:0000256" key="14">
    <source>
        <dbReference type="ARBA" id="ARBA00023004"/>
    </source>
</evidence>
<evidence type="ECO:0000313" key="20">
    <source>
        <dbReference type="Proteomes" id="UP001142489"/>
    </source>
</evidence>
<dbReference type="InterPro" id="IPR036396">
    <property type="entry name" value="Cyt_P450_sf"/>
</dbReference>
<dbReference type="CDD" id="cd04278">
    <property type="entry name" value="ZnMc_MMP"/>
    <property type="match status" value="1"/>
</dbReference>
<dbReference type="InterPro" id="IPR050182">
    <property type="entry name" value="Cytochrome_P450_fam2"/>
</dbReference>
<dbReference type="GO" id="GO:0006805">
    <property type="term" value="P:xenobiotic metabolic process"/>
    <property type="evidence" value="ECO:0007669"/>
    <property type="project" value="TreeGrafter"/>
</dbReference>
<keyword evidence="10" id="KW-0256">Endoplasmic reticulum</keyword>
<dbReference type="GO" id="GO:0031012">
    <property type="term" value="C:extracellular matrix"/>
    <property type="evidence" value="ECO:0007669"/>
    <property type="project" value="InterPro"/>
</dbReference>
<keyword evidence="8" id="KW-0479">Metal-binding</keyword>
<keyword evidence="6" id="KW-0349">Heme</keyword>
<dbReference type="InterPro" id="IPR024079">
    <property type="entry name" value="MetalloPept_cat_dom_sf"/>
</dbReference>
<dbReference type="Pfam" id="PF00067">
    <property type="entry name" value="p450"/>
    <property type="match status" value="1"/>
</dbReference>
<keyword evidence="13" id="KW-0560">Oxidoreductase</keyword>
<dbReference type="Pfam" id="PF00413">
    <property type="entry name" value="Peptidase_M10"/>
    <property type="match status" value="1"/>
</dbReference>
<dbReference type="Gene3D" id="1.10.630.10">
    <property type="entry name" value="Cytochrome P450"/>
    <property type="match status" value="1"/>
</dbReference>
<dbReference type="SUPFAM" id="SSF55486">
    <property type="entry name" value="Metalloproteases ('zincins'), catalytic domain"/>
    <property type="match status" value="1"/>
</dbReference>
<accession>A0A9Q0XQW3</accession>
<dbReference type="GO" id="GO:0006508">
    <property type="term" value="P:proteolysis"/>
    <property type="evidence" value="ECO:0007669"/>
    <property type="project" value="UniProtKB-KW"/>
</dbReference>
<evidence type="ECO:0000256" key="6">
    <source>
        <dbReference type="ARBA" id="ARBA00022617"/>
    </source>
</evidence>
<comment type="similarity">
    <text evidence="5">Belongs to the cytochrome P450 family.</text>
</comment>
<comment type="subcellular location">
    <subcellularLocation>
        <location evidence="3">Endoplasmic reticulum membrane</location>
        <topology evidence="3">Peripheral membrane protein</topology>
    </subcellularLocation>
    <subcellularLocation>
        <location evidence="2">Microsome membrane</location>
        <topology evidence="2">Peripheral membrane protein</topology>
    </subcellularLocation>
</comment>
<dbReference type="EMBL" id="JAPFRF010000008">
    <property type="protein sequence ID" value="KAJ7324691.1"/>
    <property type="molecule type" value="Genomic_DNA"/>
</dbReference>
<dbReference type="InterPro" id="IPR033739">
    <property type="entry name" value="M10A_MMP"/>
</dbReference>
<dbReference type="SUPFAM" id="SSF48264">
    <property type="entry name" value="Cytochrome P450"/>
    <property type="match status" value="1"/>
</dbReference>
<dbReference type="FunFam" id="3.40.390.10:FF:000024">
    <property type="entry name" value="Matrix metallopeptidase 23B"/>
    <property type="match status" value="1"/>
</dbReference>
<protein>
    <recommendedName>
        <fullName evidence="18">Peptidase metallopeptidase domain-containing protein</fullName>
    </recommendedName>
</protein>
<gene>
    <name evidence="19" type="ORF">JRQ81_017711</name>
</gene>
<evidence type="ECO:0000256" key="4">
    <source>
        <dbReference type="ARBA" id="ARBA00010370"/>
    </source>
</evidence>
<evidence type="ECO:0000256" key="10">
    <source>
        <dbReference type="ARBA" id="ARBA00022824"/>
    </source>
</evidence>
<dbReference type="GO" id="GO:0016712">
    <property type="term" value="F:oxidoreductase activity, acting on paired donors, with incorporation or reduction of molecular oxygen, reduced flavin or flavoprotein as one donor, and incorporation of one atom of oxygen"/>
    <property type="evidence" value="ECO:0007669"/>
    <property type="project" value="TreeGrafter"/>
</dbReference>
<keyword evidence="11" id="KW-0862">Zinc</keyword>
<dbReference type="InterPro" id="IPR001128">
    <property type="entry name" value="Cyt_P450"/>
</dbReference>
<feature type="region of interest" description="Disordered" evidence="17">
    <location>
        <begin position="276"/>
        <end position="323"/>
    </location>
</feature>
<dbReference type="GO" id="GO:0006082">
    <property type="term" value="P:organic acid metabolic process"/>
    <property type="evidence" value="ECO:0007669"/>
    <property type="project" value="TreeGrafter"/>
</dbReference>
<evidence type="ECO:0000256" key="3">
    <source>
        <dbReference type="ARBA" id="ARBA00004406"/>
    </source>
</evidence>
<keyword evidence="7" id="KW-0645">Protease</keyword>
<evidence type="ECO:0000256" key="5">
    <source>
        <dbReference type="ARBA" id="ARBA00010617"/>
    </source>
</evidence>
<dbReference type="Gene3D" id="3.40.390.10">
    <property type="entry name" value="Collagenase (Catalytic Domain)"/>
    <property type="match status" value="1"/>
</dbReference>
<dbReference type="OrthoDB" id="65569at2759"/>
<evidence type="ECO:0000256" key="11">
    <source>
        <dbReference type="ARBA" id="ARBA00022833"/>
    </source>
</evidence>
<evidence type="ECO:0000256" key="7">
    <source>
        <dbReference type="ARBA" id="ARBA00022670"/>
    </source>
</evidence>
<dbReference type="InterPro" id="IPR001818">
    <property type="entry name" value="Pept_M10_metallopeptidase"/>
</dbReference>
<dbReference type="InterPro" id="IPR006026">
    <property type="entry name" value="Peptidase_Metallo"/>
</dbReference>
<dbReference type="SMART" id="SM00235">
    <property type="entry name" value="ZnMc"/>
    <property type="match status" value="1"/>
</dbReference>
<evidence type="ECO:0000256" key="8">
    <source>
        <dbReference type="ARBA" id="ARBA00022723"/>
    </source>
</evidence>
<evidence type="ECO:0000256" key="1">
    <source>
        <dbReference type="ARBA" id="ARBA00001971"/>
    </source>
</evidence>
<sequence length="626" mass="70353">MMLFVEGKPTLDVSPDYCQNLSALKKGEETAFSALVPNLTRRRRYTINPLGYKWDHVNLTYKIVQFPSTLNKGDTERAIASAFRMWSDVSPLSFRRLPATQPADITIGFYTFNHTDCWFSPMHPCFDGLNGELAHAFLPPCGEIHFDNHEFWILGRSRFSWKQGVWLNDLVQVAAHEIGHALGLWHSRDIRALMHPNATYSRTWRIGQDDVWAIQRLYAPPRWSKGGEPAEVCTYIGRRVVRLLPLCHFSPSSMPTAGQMSTVWEDAERVQHRIPFHRSAHGTAAAKEPKEKRAGNGDSGRGGGYQHLPKQDRPSKSRQSRPLASSYGNVFTLWIGHIPMVVLTGFKTVKEGLNDDNALSGRPMLPFFKVLGNKKGIIFSNGNTWKQQRHFSHSTMLTLVQMKKGVEHQAGKEALLLVETFAKEKGRNAVIAVLSAGQPLDPSLPAMHSAARVICGVVFGHSLPVDDEALHKLTEHLDWHLHNFILLVPQFYNIFPSVMQLIPGPHKKVFSSCESIRSFIRNEVEKHKKNRVPHAPKNFTDIYLAQIDREKTDSTTTFNEDNLVQVIADLLMAGTGTLAATLSWALLLMVAHPDIQEKVKKEIGSALGCARSISYDDRKNCPTPVP</sequence>
<keyword evidence="14" id="KW-0408">Iron</keyword>
<evidence type="ECO:0000256" key="16">
    <source>
        <dbReference type="ARBA" id="ARBA00023136"/>
    </source>
</evidence>
<evidence type="ECO:0000256" key="15">
    <source>
        <dbReference type="ARBA" id="ARBA00023033"/>
    </source>
</evidence>
<keyword evidence="12" id="KW-0492">Microsome</keyword>
<dbReference type="GO" id="GO:0005789">
    <property type="term" value="C:endoplasmic reticulum membrane"/>
    <property type="evidence" value="ECO:0007669"/>
    <property type="project" value="UniProtKB-SubCell"/>
</dbReference>
<dbReference type="AlphaFoldDB" id="A0A9Q0XQW3"/>
<dbReference type="GO" id="GO:0008270">
    <property type="term" value="F:zinc ion binding"/>
    <property type="evidence" value="ECO:0007669"/>
    <property type="project" value="InterPro"/>
</dbReference>
<dbReference type="FunFam" id="1.10.630.10:FF:000238">
    <property type="entry name" value="Cytochrome P450 2A6"/>
    <property type="match status" value="1"/>
</dbReference>
<keyword evidence="20" id="KW-1185">Reference proteome</keyword>
<feature type="domain" description="Peptidase metallopeptidase" evidence="18">
    <location>
        <begin position="50"/>
        <end position="220"/>
    </location>
</feature>
<name>A0A9Q0XQW3_9SAUR</name>
<dbReference type="PANTHER" id="PTHR24300">
    <property type="entry name" value="CYTOCHROME P450 508A4-RELATED"/>
    <property type="match status" value="1"/>
</dbReference>
<evidence type="ECO:0000256" key="2">
    <source>
        <dbReference type="ARBA" id="ARBA00004174"/>
    </source>
</evidence>
<keyword evidence="16" id="KW-0472">Membrane</keyword>
<keyword evidence="15" id="KW-0503">Monooxygenase</keyword>
<evidence type="ECO:0000259" key="18">
    <source>
        <dbReference type="SMART" id="SM00235"/>
    </source>
</evidence>
<comment type="caution">
    <text evidence="19">The sequence shown here is derived from an EMBL/GenBank/DDBJ whole genome shotgun (WGS) entry which is preliminary data.</text>
</comment>
<reference evidence="19" key="1">
    <citation type="journal article" date="2023" name="DNA Res.">
        <title>Chromosome-level genome assembly of Phrynocephalus forsythii using third-generation DNA sequencing and Hi-C analysis.</title>
        <authorList>
            <person name="Qi Y."/>
            <person name="Zhao W."/>
            <person name="Zhao Y."/>
            <person name="Niu C."/>
            <person name="Cao S."/>
            <person name="Zhang Y."/>
        </authorList>
    </citation>
    <scope>NUCLEOTIDE SEQUENCE</scope>
    <source>
        <tissue evidence="19">Muscle</tissue>
    </source>
</reference>
<keyword evidence="9" id="KW-0378">Hydrolase</keyword>
<dbReference type="GO" id="GO:0004222">
    <property type="term" value="F:metalloendopeptidase activity"/>
    <property type="evidence" value="ECO:0007669"/>
    <property type="project" value="InterPro"/>
</dbReference>
<comment type="similarity">
    <text evidence="4">Belongs to the peptidase M10A family.</text>
</comment>